<feature type="coiled-coil region" evidence="1">
    <location>
        <begin position="10"/>
        <end position="37"/>
    </location>
</feature>
<dbReference type="GO" id="GO:0003677">
    <property type="term" value="F:DNA binding"/>
    <property type="evidence" value="ECO:0007669"/>
    <property type="project" value="InterPro"/>
</dbReference>
<evidence type="ECO:0000259" key="3">
    <source>
        <dbReference type="SMART" id="SM00528"/>
    </source>
</evidence>
<evidence type="ECO:0000256" key="1">
    <source>
        <dbReference type="SAM" id="Coils"/>
    </source>
</evidence>
<evidence type="ECO:0000256" key="2">
    <source>
        <dbReference type="SAM" id="MobiDB-lite"/>
    </source>
</evidence>
<gene>
    <name evidence="4" type="ORF">PL336_04860</name>
</gene>
<feature type="domain" description="DNA-binding protein H-NS-like C-terminal" evidence="3">
    <location>
        <begin position="64"/>
        <end position="114"/>
    </location>
</feature>
<dbReference type="EMBL" id="CP116423">
    <property type="protein sequence ID" value="WCE71182.1"/>
    <property type="molecule type" value="Genomic_DNA"/>
</dbReference>
<sequence>MEKDLKSMSRKELEKLLSDVKKALQAAQARERRAARKAAQKAAAEYGFSLNELADEAPAPKKAKKPRKAPAGPKSKPQFANPENPSQTWTGKGRQPNWFRAQVENGADPETMRV</sequence>
<feature type="region of interest" description="Disordered" evidence="2">
    <location>
        <begin position="37"/>
        <end position="114"/>
    </location>
</feature>
<dbReference type="AlphaFoldDB" id="A0AAX3LRN0"/>
<dbReference type="Proteomes" id="UP001210770">
    <property type="component" value="Chromosome"/>
</dbReference>
<keyword evidence="1" id="KW-0175">Coiled coil</keyword>
<evidence type="ECO:0000313" key="4">
    <source>
        <dbReference type="EMBL" id="WCE71182.1"/>
    </source>
</evidence>
<dbReference type="RefSeq" id="WP_271689351.1">
    <property type="nucleotide sequence ID" value="NZ_CP116423.1"/>
</dbReference>
<dbReference type="SUPFAM" id="SSF81273">
    <property type="entry name" value="H-NS histone-like proteins"/>
    <property type="match status" value="1"/>
</dbReference>
<dbReference type="InterPro" id="IPR027444">
    <property type="entry name" value="H-NS_C_dom"/>
</dbReference>
<feature type="compositionally biased region" description="Polar residues" evidence="2">
    <location>
        <begin position="81"/>
        <end position="90"/>
    </location>
</feature>
<evidence type="ECO:0000313" key="5">
    <source>
        <dbReference type="Proteomes" id="UP001210770"/>
    </source>
</evidence>
<dbReference type="Pfam" id="PF00816">
    <property type="entry name" value="Histone_HNS"/>
    <property type="match status" value="1"/>
</dbReference>
<proteinExistence type="predicted"/>
<accession>A0AAX3LRN0</accession>
<name>A0AAX3LRN0_9RHOB</name>
<dbReference type="SMART" id="SM00528">
    <property type="entry name" value="HNS"/>
    <property type="match status" value="1"/>
</dbReference>
<reference evidence="4" key="1">
    <citation type="submission" date="2023-01" db="EMBL/GenBank/DDBJ databases">
        <title>Comparative genomic analysis of cold water coral derived Sulfitobacter faviae: insights into their metabolism and habitat adaptation.</title>
        <authorList>
            <person name="Guo Y."/>
            <person name="Lin S."/>
            <person name="Huang Z."/>
            <person name="Tang K."/>
            <person name="Wang X."/>
        </authorList>
    </citation>
    <scope>NUCLEOTIDE SEQUENCE</scope>
    <source>
        <strain evidence="4">SCSIO W_1865</strain>
    </source>
</reference>
<dbReference type="Gene3D" id="4.10.430.10">
    <property type="entry name" value="Histone-like protein H-NS, C-terminal domain"/>
    <property type="match status" value="1"/>
</dbReference>
<protein>
    <submittedName>
        <fullName evidence="4">H-NS histone family protein</fullName>
    </submittedName>
</protein>
<organism evidence="4 5">
    <name type="scientific">Sulfitobacter faviae</name>
    <dbReference type="NCBI Taxonomy" id="1775881"/>
    <lineage>
        <taxon>Bacteria</taxon>
        <taxon>Pseudomonadati</taxon>
        <taxon>Pseudomonadota</taxon>
        <taxon>Alphaproteobacteria</taxon>
        <taxon>Rhodobacterales</taxon>
        <taxon>Roseobacteraceae</taxon>
        <taxon>Sulfitobacter</taxon>
    </lineage>
</organism>
<dbReference type="InterPro" id="IPR037150">
    <property type="entry name" value="H-NS_C_dom_sf"/>
</dbReference>